<dbReference type="EMBL" id="JAHRIM010001225">
    <property type="protein sequence ID" value="MEQ2258699.1"/>
    <property type="molecule type" value="Genomic_DNA"/>
</dbReference>
<proteinExistence type="predicted"/>
<protein>
    <submittedName>
        <fullName evidence="1">Uncharacterized protein</fullName>
    </submittedName>
</protein>
<sequence>MKAVTNDSDWCSRMSLIRRNPLPHVLSASSQLHFITAERHFNPVSAVLRLPSVTRECQLNSFDVPLKPAAQAVMGAHRQIHIESLCCSVPAGHKHFTFYHLSRKLQETSFTEKK</sequence>
<keyword evidence="2" id="KW-1185">Reference proteome</keyword>
<dbReference type="Proteomes" id="UP001444071">
    <property type="component" value="Unassembled WGS sequence"/>
</dbReference>
<evidence type="ECO:0000313" key="2">
    <source>
        <dbReference type="Proteomes" id="UP001444071"/>
    </source>
</evidence>
<comment type="caution">
    <text evidence="1">The sequence shown here is derived from an EMBL/GenBank/DDBJ whole genome shotgun (WGS) entry which is preliminary data.</text>
</comment>
<name>A0ABV0VNJ9_9TELE</name>
<reference evidence="1 2" key="1">
    <citation type="submission" date="2021-06" db="EMBL/GenBank/DDBJ databases">
        <authorList>
            <person name="Palmer J.M."/>
        </authorList>
    </citation>
    <scope>NUCLEOTIDE SEQUENCE [LARGE SCALE GENOMIC DNA]</scope>
    <source>
        <strain evidence="1 2">XR_2019</strain>
        <tissue evidence="1">Muscle</tissue>
    </source>
</reference>
<accession>A0ABV0VNJ9</accession>
<gene>
    <name evidence="1" type="ORF">XENORESO_001313</name>
</gene>
<evidence type="ECO:0000313" key="1">
    <source>
        <dbReference type="EMBL" id="MEQ2258699.1"/>
    </source>
</evidence>
<organism evidence="1 2">
    <name type="scientific">Xenotaenia resolanae</name>
    <dbReference type="NCBI Taxonomy" id="208358"/>
    <lineage>
        <taxon>Eukaryota</taxon>
        <taxon>Metazoa</taxon>
        <taxon>Chordata</taxon>
        <taxon>Craniata</taxon>
        <taxon>Vertebrata</taxon>
        <taxon>Euteleostomi</taxon>
        <taxon>Actinopterygii</taxon>
        <taxon>Neopterygii</taxon>
        <taxon>Teleostei</taxon>
        <taxon>Neoteleostei</taxon>
        <taxon>Acanthomorphata</taxon>
        <taxon>Ovalentaria</taxon>
        <taxon>Atherinomorphae</taxon>
        <taxon>Cyprinodontiformes</taxon>
        <taxon>Goodeidae</taxon>
        <taxon>Xenotaenia</taxon>
    </lineage>
</organism>